<name>A0A9N8ECK4_9STRA</name>
<evidence type="ECO:0000313" key="3">
    <source>
        <dbReference type="Proteomes" id="UP001153069"/>
    </source>
</evidence>
<protein>
    <submittedName>
        <fullName evidence="2">Uncharacterized protein</fullName>
    </submittedName>
</protein>
<sequence length="329" mass="36470">MLLMMIFKHNVTGSVQRALDIYDSFDLSAVHEHLYPVRSTLAQQIKKFSYDVENGTVAIQAWKHGYELLPLQSVFPMAIIHYNKHFSGKVVRTKRAEELAGHMRSSKIGISGRKGILGCLVRYKPHLQDQTNAQASAKRQTNGLLTGPSIHQIAPQNPTTCREPSGANDDHMFQLKEALLGCHPAKLFLVAASKDPKELDEIEKIAKELIACVKTTKAMLGVSEDNKTEASKSLNSGQKHVTGSENRDAGKDKASELQETRPDKKHASLGENTEDDKKQATKQHQDRRDKDEKVPDAKNSTTSHQTTHHVVTENESNGSESNDAVIQPP</sequence>
<proteinExistence type="predicted"/>
<comment type="caution">
    <text evidence="2">The sequence shown here is derived from an EMBL/GenBank/DDBJ whole genome shotgun (WGS) entry which is preliminary data.</text>
</comment>
<feature type="region of interest" description="Disordered" evidence="1">
    <location>
        <begin position="148"/>
        <end position="168"/>
    </location>
</feature>
<evidence type="ECO:0000313" key="2">
    <source>
        <dbReference type="EMBL" id="CAB9518946.1"/>
    </source>
</evidence>
<organism evidence="2 3">
    <name type="scientific">Seminavis robusta</name>
    <dbReference type="NCBI Taxonomy" id="568900"/>
    <lineage>
        <taxon>Eukaryota</taxon>
        <taxon>Sar</taxon>
        <taxon>Stramenopiles</taxon>
        <taxon>Ochrophyta</taxon>
        <taxon>Bacillariophyta</taxon>
        <taxon>Bacillariophyceae</taxon>
        <taxon>Bacillariophycidae</taxon>
        <taxon>Naviculales</taxon>
        <taxon>Naviculaceae</taxon>
        <taxon>Seminavis</taxon>
    </lineage>
</organism>
<feature type="compositionally biased region" description="Basic and acidic residues" evidence="1">
    <location>
        <begin position="245"/>
        <end position="268"/>
    </location>
</feature>
<dbReference type="Proteomes" id="UP001153069">
    <property type="component" value="Unassembled WGS sequence"/>
</dbReference>
<accession>A0A9N8ECK4</accession>
<dbReference type="EMBL" id="CAICTM010000973">
    <property type="protein sequence ID" value="CAB9518946.1"/>
    <property type="molecule type" value="Genomic_DNA"/>
</dbReference>
<feature type="compositionally biased region" description="Basic and acidic residues" evidence="1">
    <location>
        <begin position="275"/>
        <end position="296"/>
    </location>
</feature>
<keyword evidence="3" id="KW-1185">Reference proteome</keyword>
<gene>
    <name evidence="2" type="ORF">SEMRO_975_G226860.1</name>
</gene>
<evidence type="ECO:0000256" key="1">
    <source>
        <dbReference type="SAM" id="MobiDB-lite"/>
    </source>
</evidence>
<reference evidence="2" key="1">
    <citation type="submission" date="2020-06" db="EMBL/GenBank/DDBJ databases">
        <authorList>
            <consortium name="Plant Systems Biology data submission"/>
        </authorList>
    </citation>
    <scope>NUCLEOTIDE SEQUENCE</scope>
    <source>
        <strain evidence="2">D6</strain>
    </source>
</reference>
<feature type="compositionally biased region" description="Polar residues" evidence="1">
    <location>
        <begin position="313"/>
        <end position="329"/>
    </location>
</feature>
<dbReference type="AlphaFoldDB" id="A0A9N8ECK4"/>
<feature type="compositionally biased region" description="Low complexity" evidence="1">
    <location>
        <begin position="300"/>
        <end position="309"/>
    </location>
</feature>
<feature type="region of interest" description="Disordered" evidence="1">
    <location>
        <begin position="224"/>
        <end position="329"/>
    </location>
</feature>
<feature type="compositionally biased region" description="Polar residues" evidence="1">
    <location>
        <begin position="231"/>
        <end position="244"/>
    </location>
</feature>